<protein>
    <submittedName>
        <fullName evidence="1">Uncharacterized protein</fullName>
    </submittedName>
</protein>
<sequence length="238" mass="26849">MASSKILPSTSCYWTGLFNVVTSQISFFTSPQNPDQHHEPFELLLKSELEKQVLIFTLKQGSMSKQESILDDYKTLVITMKRLVCRLKTLRKLIDKQSSSHPNYDFKLKIQDLLQCILTSCEKEFKISSHGGRILNLFIILKKLTVNLFLLFSKRFSYTNETVMLPREKGIPSLKIGKDTQESFNKNSLTSEGERVGAQASPKLKDSLISNSQFTTPLPCLPSIVALEATLASPELLS</sequence>
<dbReference type="EMBL" id="CAMPGE010017046">
    <property type="protein sequence ID" value="CAI2375558.1"/>
    <property type="molecule type" value="Genomic_DNA"/>
</dbReference>
<dbReference type="AlphaFoldDB" id="A0AAD1XMS8"/>
<evidence type="ECO:0000313" key="1">
    <source>
        <dbReference type="EMBL" id="CAI2375558.1"/>
    </source>
</evidence>
<organism evidence="1 2">
    <name type="scientific">Euplotes crassus</name>
    <dbReference type="NCBI Taxonomy" id="5936"/>
    <lineage>
        <taxon>Eukaryota</taxon>
        <taxon>Sar</taxon>
        <taxon>Alveolata</taxon>
        <taxon>Ciliophora</taxon>
        <taxon>Intramacronucleata</taxon>
        <taxon>Spirotrichea</taxon>
        <taxon>Hypotrichia</taxon>
        <taxon>Euplotida</taxon>
        <taxon>Euplotidae</taxon>
        <taxon>Moneuplotes</taxon>
    </lineage>
</organism>
<keyword evidence="2" id="KW-1185">Reference proteome</keyword>
<accession>A0AAD1XMS8</accession>
<evidence type="ECO:0000313" key="2">
    <source>
        <dbReference type="Proteomes" id="UP001295684"/>
    </source>
</evidence>
<proteinExistence type="predicted"/>
<reference evidence="1" key="1">
    <citation type="submission" date="2023-07" db="EMBL/GenBank/DDBJ databases">
        <authorList>
            <consortium name="AG Swart"/>
            <person name="Singh M."/>
            <person name="Singh A."/>
            <person name="Seah K."/>
            <person name="Emmerich C."/>
        </authorList>
    </citation>
    <scope>NUCLEOTIDE SEQUENCE</scope>
    <source>
        <strain evidence="1">DP1</strain>
    </source>
</reference>
<name>A0AAD1XMS8_EUPCR</name>
<dbReference type="Proteomes" id="UP001295684">
    <property type="component" value="Unassembled WGS sequence"/>
</dbReference>
<gene>
    <name evidence="1" type="ORF">ECRASSUSDP1_LOCUS16920</name>
</gene>
<comment type="caution">
    <text evidence="1">The sequence shown here is derived from an EMBL/GenBank/DDBJ whole genome shotgun (WGS) entry which is preliminary data.</text>
</comment>